<evidence type="ECO:0000313" key="3">
    <source>
        <dbReference type="Proteomes" id="UP001497744"/>
    </source>
</evidence>
<evidence type="ECO:0000256" key="1">
    <source>
        <dbReference type="SAM" id="Phobius"/>
    </source>
</evidence>
<keyword evidence="1" id="KW-1133">Transmembrane helix</keyword>
<dbReference type="EMBL" id="BPLF01000002">
    <property type="protein sequence ID" value="GIX63146.1"/>
    <property type="molecule type" value="Genomic_DNA"/>
</dbReference>
<evidence type="ECO:0000313" key="2">
    <source>
        <dbReference type="EMBL" id="GIX63146.1"/>
    </source>
</evidence>
<keyword evidence="3" id="KW-1185">Reference proteome</keyword>
<dbReference type="AlphaFoldDB" id="A0AAV4LVL7"/>
<protein>
    <submittedName>
        <fullName evidence="2">DUF21 domain-containing protein</fullName>
    </submittedName>
</protein>
<proteinExistence type="predicted"/>
<keyword evidence="1" id="KW-0472">Membrane</keyword>
<dbReference type="GeneID" id="94194627"/>
<feature type="transmembrane region" description="Helical" evidence="1">
    <location>
        <begin position="20"/>
        <end position="48"/>
    </location>
</feature>
<gene>
    <name evidence="2" type="ORF">BcabD6B2_25810</name>
</gene>
<dbReference type="RefSeq" id="XP_067715215.1">
    <property type="nucleotide sequence ID" value="XM_067859114.1"/>
</dbReference>
<comment type="caution">
    <text evidence="2">The sequence shown here is derived from an EMBL/GenBank/DDBJ whole genome shotgun (WGS) entry which is preliminary data.</text>
</comment>
<reference evidence="2 3" key="1">
    <citation type="submission" date="2021-06" db="EMBL/GenBank/DDBJ databases">
        <title>Genome sequence of Babesia caballi.</title>
        <authorList>
            <person name="Yamagishi J."/>
            <person name="Kidaka T."/>
            <person name="Ochi A."/>
        </authorList>
    </citation>
    <scope>NUCLEOTIDE SEQUENCE [LARGE SCALE GENOMIC DNA]</scope>
    <source>
        <strain evidence="2">USDA-D6B2</strain>
    </source>
</reference>
<keyword evidence="1" id="KW-0812">Transmembrane</keyword>
<dbReference type="Proteomes" id="UP001497744">
    <property type="component" value="Unassembled WGS sequence"/>
</dbReference>
<accession>A0AAV4LVL7</accession>
<sequence length="273" mass="28702">MRTSGISALKPGTDMRLERIAGGILIDVPAITALLPTAFHTIVAALLVKEEKLELEGISVVGNCAEKDGAGGILKLESGVAEELKQPRLRIILVRTRNLSVPEVARCAVVQCGERAVGIVACRPIDLLPKLRGKAGVGECGDGSRSLHPLREFSLETLQSTTGNVHAPLASVNIRGQEPLAVEVRFQVAAGKRQIAPASAVVMAPPVDIGEGLVVKGKAAEEDFGALNIINVLVINTLVKRRILAGVLYFGEESVGAAFDACGEGFGEICFEL</sequence>
<organism evidence="2 3">
    <name type="scientific">Babesia caballi</name>
    <dbReference type="NCBI Taxonomy" id="5871"/>
    <lineage>
        <taxon>Eukaryota</taxon>
        <taxon>Sar</taxon>
        <taxon>Alveolata</taxon>
        <taxon>Apicomplexa</taxon>
        <taxon>Aconoidasida</taxon>
        <taxon>Piroplasmida</taxon>
        <taxon>Babesiidae</taxon>
        <taxon>Babesia</taxon>
    </lineage>
</organism>
<name>A0AAV4LVL7_BABCB</name>